<evidence type="ECO:0000313" key="18">
    <source>
        <dbReference type="Proteomes" id="UP000178892"/>
    </source>
</evidence>
<keyword evidence="7" id="KW-0479">Metal-binding</keyword>
<reference evidence="17 18" key="1">
    <citation type="journal article" date="2016" name="Nat. Commun.">
        <title>Thousands of microbial genomes shed light on interconnected biogeochemical processes in an aquifer system.</title>
        <authorList>
            <person name="Anantharaman K."/>
            <person name="Brown C.T."/>
            <person name="Hug L.A."/>
            <person name="Sharon I."/>
            <person name="Castelle C.J."/>
            <person name="Probst A.J."/>
            <person name="Thomas B.C."/>
            <person name="Singh A."/>
            <person name="Wilkins M.J."/>
            <person name="Karaoz U."/>
            <person name="Brodie E.L."/>
            <person name="Williams K.H."/>
            <person name="Hubbard S.S."/>
            <person name="Banfield J.F."/>
        </authorList>
    </citation>
    <scope>NUCLEOTIDE SEQUENCE [LARGE SCALE GENOMIC DNA]</scope>
</reference>
<dbReference type="InterPro" id="IPR011037">
    <property type="entry name" value="Pyrv_Knase-like_insert_dom_sf"/>
</dbReference>
<dbReference type="UniPathway" id="UPA00109">
    <property type="reaction ID" value="UER00188"/>
</dbReference>
<protein>
    <recommendedName>
        <fullName evidence="5 14">Pyruvate kinase</fullName>
        <ecNumber evidence="5 14">2.7.1.40</ecNumber>
    </recommendedName>
</protein>
<keyword evidence="9 15" id="KW-0418">Kinase</keyword>
<dbReference type="InterPro" id="IPR015793">
    <property type="entry name" value="Pyrv_Knase_brl"/>
</dbReference>
<sequence length="432" mass="47212">MKRTKIIATIGPASYDKDTLKQMIKSGMNAGRLNFSHGTYASHAAMIKNIRLLSPAVGIMQDLSGPKLRLGEFPEKTIVENSLVILGQHGIPVAQPIWQWIKPGQTILIDDGLVELVATKVHEDSLEAKVIFAGTIKSHKGISLPGINVSLPTLSKKDLTDLEFGLKMGVDFVAQSFVRAASDIQAMRRAMKKFGRLVPVIAKIETPQALKNIDAIIKISDAIMVARGDLALNIAQELVPIAQKNIVHKCLQAGKPVIVATQMLDSMIRNPRPTRAEISDVANAVIDHADALMLSGESAFGKYPVKAVETMAQIINETEESPWDDLPYLQKNTVLANSLLHVSRHAHAQAIVVSDLRLACDLARFRSEQELIVFVSKKDAELRQASLTWGILPLAWQGTIASLLKREGLIGSRDRFLDATKTLSSAVIQSMH</sequence>
<comment type="similarity">
    <text evidence="4 15">Belongs to the pyruvate kinase family.</text>
</comment>
<keyword evidence="8" id="KW-0547">Nucleotide-binding</keyword>
<evidence type="ECO:0000256" key="12">
    <source>
        <dbReference type="ARBA" id="ARBA00023152"/>
    </source>
</evidence>
<evidence type="ECO:0000256" key="11">
    <source>
        <dbReference type="ARBA" id="ARBA00022842"/>
    </source>
</evidence>
<evidence type="ECO:0000313" key="17">
    <source>
        <dbReference type="EMBL" id="OGE81284.1"/>
    </source>
</evidence>
<feature type="domain" description="Pyruvate kinase barrel" evidence="16">
    <location>
        <begin position="1"/>
        <end position="308"/>
    </location>
</feature>
<dbReference type="InterPro" id="IPR040442">
    <property type="entry name" value="Pyrv_kinase-like_dom_sf"/>
</dbReference>
<dbReference type="SUPFAM" id="SSF52935">
    <property type="entry name" value="PK C-terminal domain-like"/>
    <property type="match status" value="1"/>
</dbReference>
<comment type="pathway">
    <text evidence="3 15">Carbohydrate degradation; glycolysis; pyruvate from D-glyceraldehyde 3-phosphate: step 5/5.</text>
</comment>
<dbReference type="InterPro" id="IPR036918">
    <property type="entry name" value="Pyrv_Knase_C_sf"/>
</dbReference>
<evidence type="ECO:0000256" key="14">
    <source>
        <dbReference type="NCBIfam" id="TIGR01064"/>
    </source>
</evidence>
<gene>
    <name evidence="17" type="ORF">A2720_03400</name>
</gene>
<dbReference type="PRINTS" id="PR01050">
    <property type="entry name" value="PYRUVTKNASE"/>
</dbReference>
<dbReference type="GO" id="GO:0004743">
    <property type="term" value="F:pyruvate kinase activity"/>
    <property type="evidence" value="ECO:0007669"/>
    <property type="project" value="UniProtKB-UniRule"/>
</dbReference>
<dbReference type="NCBIfam" id="TIGR01064">
    <property type="entry name" value="pyruv_kin"/>
    <property type="match status" value="1"/>
</dbReference>
<dbReference type="GO" id="GO:0005524">
    <property type="term" value="F:ATP binding"/>
    <property type="evidence" value="ECO:0007669"/>
    <property type="project" value="UniProtKB-KW"/>
</dbReference>
<keyword evidence="6 15" id="KW-0808">Transferase</keyword>
<dbReference type="GO" id="GO:0016301">
    <property type="term" value="F:kinase activity"/>
    <property type="evidence" value="ECO:0007669"/>
    <property type="project" value="UniProtKB-KW"/>
</dbReference>
<dbReference type="SUPFAM" id="SSF50800">
    <property type="entry name" value="PK beta-barrel domain-like"/>
    <property type="match status" value="1"/>
</dbReference>
<comment type="catalytic activity">
    <reaction evidence="15">
        <text>pyruvate + ATP = phosphoenolpyruvate + ADP + H(+)</text>
        <dbReference type="Rhea" id="RHEA:18157"/>
        <dbReference type="ChEBI" id="CHEBI:15361"/>
        <dbReference type="ChEBI" id="CHEBI:15378"/>
        <dbReference type="ChEBI" id="CHEBI:30616"/>
        <dbReference type="ChEBI" id="CHEBI:58702"/>
        <dbReference type="ChEBI" id="CHEBI:456216"/>
        <dbReference type="EC" id="2.7.1.40"/>
    </reaction>
</comment>
<evidence type="ECO:0000256" key="8">
    <source>
        <dbReference type="ARBA" id="ARBA00022741"/>
    </source>
</evidence>
<dbReference type="Gene3D" id="2.40.33.10">
    <property type="entry name" value="PK beta-barrel domain-like"/>
    <property type="match status" value="1"/>
</dbReference>
<evidence type="ECO:0000256" key="15">
    <source>
        <dbReference type="RuleBase" id="RU000504"/>
    </source>
</evidence>
<dbReference type="EMBL" id="MFEL01000009">
    <property type="protein sequence ID" value="OGE81284.1"/>
    <property type="molecule type" value="Genomic_DNA"/>
</dbReference>
<keyword evidence="11 15" id="KW-0460">Magnesium</keyword>
<dbReference type="GO" id="GO:0000287">
    <property type="term" value="F:magnesium ion binding"/>
    <property type="evidence" value="ECO:0007669"/>
    <property type="project" value="UniProtKB-UniRule"/>
</dbReference>
<keyword evidence="10" id="KW-0067">ATP-binding</keyword>
<proteinExistence type="inferred from homology"/>
<dbReference type="FunFam" id="3.20.20.60:FF:000025">
    <property type="entry name" value="Pyruvate kinase"/>
    <property type="match status" value="1"/>
</dbReference>
<evidence type="ECO:0000256" key="9">
    <source>
        <dbReference type="ARBA" id="ARBA00022777"/>
    </source>
</evidence>
<dbReference type="Gene3D" id="3.20.20.60">
    <property type="entry name" value="Phosphoenolpyruvate-binding domains"/>
    <property type="match status" value="1"/>
</dbReference>
<dbReference type="InterPro" id="IPR018209">
    <property type="entry name" value="Pyrv_Knase_AS"/>
</dbReference>
<evidence type="ECO:0000256" key="4">
    <source>
        <dbReference type="ARBA" id="ARBA00008663"/>
    </source>
</evidence>
<dbReference type="Gene3D" id="3.40.1380.20">
    <property type="entry name" value="Pyruvate kinase, C-terminal domain"/>
    <property type="match status" value="1"/>
</dbReference>
<dbReference type="Pfam" id="PF00224">
    <property type="entry name" value="PK"/>
    <property type="match status" value="1"/>
</dbReference>
<dbReference type="Proteomes" id="UP000178892">
    <property type="component" value="Unassembled WGS sequence"/>
</dbReference>
<evidence type="ECO:0000256" key="3">
    <source>
        <dbReference type="ARBA" id="ARBA00004997"/>
    </source>
</evidence>
<keyword evidence="13 17" id="KW-0670">Pyruvate</keyword>
<name>A0A1F5NUN8_9BACT</name>
<evidence type="ECO:0000256" key="6">
    <source>
        <dbReference type="ARBA" id="ARBA00022679"/>
    </source>
</evidence>
<evidence type="ECO:0000259" key="16">
    <source>
        <dbReference type="Pfam" id="PF00224"/>
    </source>
</evidence>
<dbReference type="InterPro" id="IPR015813">
    <property type="entry name" value="Pyrv/PenolPyrv_kinase-like_dom"/>
</dbReference>
<dbReference type="EC" id="2.7.1.40" evidence="5 14"/>
<dbReference type="SUPFAM" id="SSF51621">
    <property type="entry name" value="Phosphoenolpyruvate/pyruvate domain"/>
    <property type="match status" value="1"/>
</dbReference>
<dbReference type="AlphaFoldDB" id="A0A1F5NUN8"/>
<evidence type="ECO:0000256" key="7">
    <source>
        <dbReference type="ARBA" id="ARBA00022723"/>
    </source>
</evidence>
<dbReference type="InterPro" id="IPR001697">
    <property type="entry name" value="Pyr_Knase"/>
</dbReference>
<dbReference type="GO" id="GO:0030955">
    <property type="term" value="F:potassium ion binding"/>
    <property type="evidence" value="ECO:0007669"/>
    <property type="project" value="UniProtKB-UniRule"/>
</dbReference>
<comment type="cofactor">
    <cofactor evidence="1">
        <name>Mg(2+)</name>
        <dbReference type="ChEBI" id="CHEBI:18420"/>
    </cofactor>
</comment>
<evidence type="ECO:0000256" key="10">
    <source>
        <dbReference type="ARBA" id="ARBA00022840"/>
    </source>
</evidence>
<keyword evidence="12 15" id="KW-0324">Glycolysis</keyword>
<evidence type="ECO:0000256" key="1">
    <source>
        <dbReference type="ARBA" id="ARBA00001946"/>
    </source>
</evidence>
<comment type="cofactor">
    <cofactor evidence="2">
        <name>K(+)</name>
        <dbReference type="ChEBI" id="CHEBI:29103"/>
    </cofactor>
</comment>
<dbReference type="PANTHER" id="PTHR11817">
    <property type="entry name" value="PYRUVATE KINASE"/>
    <property type="match status" value="1"/>
</dbReference>
<dbReference type="STRING" id="1817825.A2720_03400"/>
<organism evidence="17 18">
    <name type="scientific">Candidatus Doudnabacteria bacterium RIFCSPHIGHO2_01_FULL_46_24</name>
    <dbReference type="NCBI Taxonomy" id="1817825"/>
    <lineage>
        <taxon>Bacteria</taxon>
        <taxon>Candidatus Doudnaibacteriota</taxon>
    </lineage>
</organism>
<dbReference type="PROSITE" id="PS00110">
    <property type="entry name" value="PYRUVATE_KINASE"/>
    <property type="match status" value="1"/>
</dbReference>
<evidence type="ECO:0000256" key="5">
    <source>
        <dbReference type="ARBA" id="ARBA00012142"/>
    </source>
</evidence>
<accession>A0A1F5NUN8</accession>
<evidence type="ECO:0000256" key="13">
    <source>
        <dbReference type="ARBA" id="ARBA00023317"/>
    </source>
</evidence>
<dbReference type="InterPro" id="IPR015806">
    <property type="entry name" value="Pyrv_Knase_insert_dom_sf"/>
</dbReference>
<comment type="caution">
    <text evidence="17">The sequence shown here is derived from an EMBL/GenBank/DDBJ whole genome shotgun (WGS) entry which is preliminary data.</text>
</comment>
<evidence type="ECO:0000256" key="2">
    <source>
        <dbReference type="ARBA" id="ARBA00001958"/>
    </source>
</evidence>